<protein>
    <submittedName>
        <fullName evidence="1">Uncharacterized protein</fullName>
    </submittedName>
</protein>
<accession>A0A6J7X204</accession>
<reference evidence="1" key="1">
    <citation type="submission" date="2020-05" db="EMBL/GenBank/DDBJ databases">
        <authorList>
            <person name="Chiriac C."/>
            <person name="Salcher M."/>
            <person name="Ghai R."/>
            <person name="Kavagutti S V."/>
        </authorList>
    </citation>
    <scope>NUCLEOTIDE SEQUENCE</scope>
</reference>
<sequence>MADIPATTPIVTPAVPAQTFPLWVVESLVFNGNGIEQPLTAEAWFRIARRNAASPTGWDLGDERRNYHIANVWALAGNDSDVASTMTDIIATLTRLATSAGVL</sequence>
<organism evidence="1">
    <name type="scientific">uncultured Caudovirales phage</name>
    <dbReference type="NCBI Taxonomy" id="2100421"/>
    <lineage>
        <taxon>Viruses</taxon>
        <taxon>Duplodnaviria</taxon>
        <taxon>Heunggongvirae</taxon>
        <taxon>Uroviricota</taxon>
        <taxon>Caudoviricetes</taxon>
        <taxon>Peduoviridae</taxon>
        <taxon>Maltschvirus</taxon>
        <taxon>Maltschvirus maltsch</taxon>
    </lineage>
</organism>
<evidence type="ECO:0000313" key="1">
    <source>
        <dbReference type="EMBL" id="CAB5223148.1"/>
    </source>
</evidence>
<gene>
    <name evidence="1" type="ORF">UFOVP365_60</name>
</gene>
<proteinExistence type="predicted"/>
<name>A0A6J7X204_9CAUD</name>
<dbReference type="EMBL" id="LR798309">
    <property type="protein sequence ID" value="CAB5223148.1"/>
    <property type="molecule type" value="Genomic_DNA"/>
</dbReference>